<dbReference type="InterPro" id="IPR005471">
    <property type="entry name" value="Tscrpt_reg_IclR_N"/>
</dbReference>
<evidence type="ECO:0000313" key="3">
    <source>
        <dbReference type="EMBL" id="AIF00004.1"/>
    </source>
</evidence>
<evidence type="ECO:0000259" key="2">
    <source>
        <dbReference type="Pfam" id="PF09339"/>
    </source>
</evidence>
<name>A0A075G8R7_9EURY</name>
<feature type="domain" description="HTH iclR-type" evidence="2">
    <location>
        <begin position="195"/>
        <end position="238"/>
    </location>
</feature>
<dbReference type="Gene3D" id="1.10.10.10">
    <property type="entry name" value="Winged helix-like DNA-binding domain superfamily/Winged helix DNA-binding domain"/>
    <property type="match status" value="1"/>
</dbReference>
<proteinExistence type="predicted"/>
<dbReference type="SUPFAM" id="SSF46785">
    <property type="entry name" value="Winged helix' DNA-binding domain"/>
    <property type="match status" value="1"/>
</dbReference>
<feature type="region of interest" description="Disordered" evidence="1">
    <location>
        <begin position="142"/>
        <end position="168"/>
    </location>
</feature>
<dbReference type="InterPro" id="IPR036388">
    <property type="entry name" value="WH-like_DNA-bd_sf"/>
</dbReference>
<dbReference type="GO" id="GO:0003677">
    <property type="term" value="F:DNA binding"/>
    <property type="evidence" value="ECO:0007669"/>
    <property type="project" value="InterPro"/>
</dbReference>
<organism evidence="3">
    <name type="scientific">uncultured marine group II/III euryarchaeote KM3_127_D04</name>
    <dbReference type="NCBI Taxonomy" id="1457857"/>
    <lineage>
        <taxon>Archaea</taxon>
        <taxon>Methanobacteriati</taxon>
        <taxon>Methanobacteriota</taxon>
        <taxon>environmental samples</taxon>
    </lineage>
</organism>
<accession>A0A075G8R7</accession>
<sequence>MFRIRMVEQPMPTGSRDPDVLLAWLLDSMGLVRSRSEGATIDEEQGAIHRIVRHTLLEEPLRGWDNAAISEFSGLSQTGVHNQMHKLREVGLVSSQLAGRWHVNVLRGGSMAGAVELVAVQTRAIAWMRLAELRGLISESEQRMSEASEEDSQDFRIDIAEPGPSAEGSDRLDALITDLGIIGDRVKSGDTVARRVFEELASSDRPLTLQTLADRTDETRSRAQRVVERLRQAGIVDRVAMRDRIAMDVYAGLMRQHSARGEEWLMGRGGLGRLDEEVSSALLTGAKKKKLSIEKVEDILATVSIDAQRLLLNTLGGRMPYGYRIAGKNGADIAERVMTNIDRTLRRWKTVAQRLDEAVVSE</sequence>
<dbReference type="GO" id="GO:0006355">
    <property type="term" value="P:regulation of DNA-templated transcription"/>
    <property type="evidence" value="ECO:0007669"/>
    <property type="project" value="InterPro"/>
</dbReference>
<dbReference type="Pfam" id="PF09339">
    <property type="entry name" value="HTH_IclR"/>
    <property type="match status" value="1"/>
</dbReference>
<dbReference type="EMBL" id="KF900578">
    <property type="protein sequence ID" value="AIF00004.1"/>
    <property type="molecule type" value="Genomic_DNA"/>
</dbReference>
<reference evidence="3" key="1">
    <citation type="journal article" date="2014" name="Genome Biol. Evol.">
        <title>Pangenome evidence for extensive interdomain horizontal transfer affecting lineage core and shell genes in uncultured planktonic thaumarchaeota and euryarchaeota.</title>
        <authorList>
            <person name="Deschamps P."/>
            <person name="Zivanovic Y."/>
            <person name="Moreira D."/>
            <person name="Rodriguez-Valera F."/>
            <person name="Lopez-Garcia P."/>
        </authorList>
    </citation>
    <scope>NUCLEOTIDE SEQUENCE</scope>
</reference>
<protein>
    <recommendedName>
        <fullName evidence="2">HTH iclR-type domain-containing protein</fullName>
    </recommendedName>
</protein>
<evidence type="ECO:0000256" key="1">
    <source>
        <dbReference type="SAM" id="MobiDB-lite"/>
    </source>
</evidence>
<dbReference type="InterPro" id="IPR036390">
    <property type="entry name" value="WH_DNA-bd_sf"/>
</dbReference>
<dbReference type="AlphaFoldDB" id="A0A075G8R7"/>